<evidence type="ECO:0000313" key="2">
    <source>
        <dbReference type="EMBL" id="KDR71406.1"/>
    </source>
</evidence>
<dbReference type="AlphaFoldDB" id="A0A067SKI3"/>
<protein>
    <submittedName>
        <fullName evidence="2">Uncharacterized protein</fullName>
    </submittedName>
</protein>
<keyword evidence="3" id="KW-1185">Reference proteome</keyword>
<name>A0A067SKI3_GALM3</name>
<dbReference type="HOGENOM" id="CLU_1627160_0_0_1"/>
<gene>
    <name evidence="2" type="ORF">GALMADRAFT_785909</name>
</gene>
<feature type="region of interest" description="Disordered" evidence="1">
    <location>
        <begin position="1"/>
        <end position="36"/>
    </location>
</feature>
<dbReference type="Proteomes" id="UP000027222">
    <property type="component" value="Unassembled WGS sequence"/>
</dbReference>
<evidence type="ECO:0000313" key="3">
    <source>
        <dbReference type="Proteomes" id="UP000027222"/>
    </source>
</evidence>
<reference evidence="3" key="1">
    <citation type="journal article" date="2014" name="Proc. Natl. Acad. Sci. U.S.A.">
        <title>Extensive sampling of basidiomycete genomes demonstrates inadequacy of the white-rot/brown-rot paradigm for wood decay fungi.</title>
        <authorList>
            <person name="Riley R."/>
            <person name="Salamov A.A."/>
            <person name="Brown D.W."/>
            <person name="Nagy L.G."/>
            <person name="Floudas D."/>
            <person name="Held B.W."/>
            <person name="Levasseur A."/>
            <person name="Lombard V."/>
            <person name="Morin E."/>
            <person name="Otillar R."/>
            <person name="Lindquist E.A."/>
            <person name="Sun H."/>
            <person name="LaButti K.M."/>
            <person name="Schmutz J."/>
            <person name="Jabbour D."/>
            <person name="Luo H."/>
            <person name="Baker S.E."/>
            <person name="Pisabarro A.G."/>
            <person name="Walton J.D."/>
            <person name="Blanchette R.A."/>
            <person name="Henrissat B."/>
            <person name="Martin F."/>
            <person name="Cullen D."/>
            <person name="Hibbett D.S."/>
            <person name="Grigoriev I.V."/>
        </authorList>
    </citation>
    <scope>NUCLEOTIDE SEQUENCE [LARGE SCALE GENOMIC DNA]</scope>
    <source>
        <strain evidence="3">CBS 339.88</strain>
    </source>
</reference>
<feature type="region of interest" description="Disordered" evidence="1">
    <location>
        <begin position="81"/>
        <end position="163"/>
    </location>
</feature>
<proteinExistence type="predicted"/>
<sequence length="163" mass="17998">MFPSTSHSHPHPNGNSTSNPNPNSTYDPHPPSPHQVQRLRHQITNILCALWSQPAPSGHNLRLRSPRKRLRSYTNGVVRRRARRAGINGRVKPNDVVNGRKSTPPPPLASILFSGSPTSTPTSPNLRRGGGKRKEKVVESDTRRGDARRGRGSQRTANFSQSL</sequence>
<feature type="compositionally biased region" description="Low complexity" evidence="1">
    <location>
        <begin position="1"/>
        <end position="25"/>
    </location>
</feature>
<organism evidence="2 3">
    <name type="scientific">Galerina marginata (strain CBS 339.88)</name>
    <dbReference type="NCBI Taxonomy" id="685588"/>
    <lineage>
        <taxon>Eukaryota</taxon>
        <taxon>Fungi</taxon>
        <taxon>Dikarya</taxon>
        <taxon>Basidiomycota</taxon>
        <taxon>Agaricomycotina</taxon>
        <taxon>Agaricomycetes</taxon>
        <taxon>Agaricomycetidae</taxon>
        <taxon>Agaricales</taxon>
        <taxon>Agaricineae</taxon>
        <taxon>Strophariaceae</taxon>
        <taxon>Galerina</taxon>
    </lineage>
</organism>
<evidence type="ECO:0000256" key="1">
    <source>
        <dbReference type="SAM" id="MobiDB-lite"/>
    </source>
</evidence>
<feature type="compositionally biased region" description="Basic and acidic residues" evidence="1">
    <location>
        <begin position="136"/>
        <end position="149"/>
    </location>
</feature>
<dbReference type="EMBL" id="KL142392">
    <property type="protein sequence ID" value="KDR71406.1"/>
    <property type="molecule type" value="Genomic_DNA"/>
</dbReference>
<accession>A0A067SKI3</accession>